<dbReference type="EMBL" id="UFXQ01000001">
    <property type="protein sequence ID" value="STC69264.1"/>
    <property type="molecule type" value="Genomic_DNA"/>
</dbReference>
<accession>A0A376CLG1</accession>
<dbReference type="AlphaFoldDB" id="A0A376CLG1"/>
<dbReference type="OrthoDB" id="2065409at2"/>
<evidence type="ECO:0000313" key="2">
    <source>
        <dbReference type="Proteomes" id="UP000254467"/>
    </source>
</evidence>
<dbReference type="Proteomes" id="UP000254467">
    <property type="component" value="Unassembled WGS sequence"/>
</dbReference>
<dbReference type="PANTHER" id="PTHR35004">
    <property type="entry name" value="TRANSPOSASE RV3428C-RELATED"/>
    <property type="match status" value="1"/>
</dbReference>
<protein>
    <submittedName>
        <fullName evidence="1">Transposase</fullName>
    </submittedName>
</protein>
<gene>
    <name evidence="1" type="ORF">NCTC11862_01049</name>
</gene>
<evidence type="ECO:0000313" key="1">
    <source>
        <dbReference type="EMBL" id="STC69264.1"/>
    </source>
</evidence>
<organism evidence="1 2">
    <name type="scientific">Corynebacterium pilosum</name>
    <dbReference type="NCBI Taxonomy" id="35756"/>
    <lineage>
        <taxon>Bacteria</taxon>
        <taxon>Bacillati</taxon>
        <taxon>Actinomycetota</taxon>
        <taxon>Actinomycetes</taxon>
        <taxon>Mycobacteriales</taxon>
        <taxon>Corynebacteriaceae</taxon>
        <taxon>Corynebacterium</taxon>
    </lineage>
</organism>
<name>A0A376CLG1_9CORY</name>
<dbReference type="PANTHER" id="PTHR35004:SF8">
    <property type="entry name" value="TRANSPOSASE RV3428C-RELATED"/>
    <property type="match status" value="1"/>
</dbReference>
<sequence>MAEFKEIMAMRLDGKSYGDIASALGCSNRDISRVIEVIKAYDITSDSFAGLSQEFFDEQFPDGRWARKASYVQPDYKALADKLARNRHLTRFKLWEDYYTLPSDPGMVKYQYAQFCDGFAAYIKTHGLSEVIDHEPGEELYVDWAGDKVTITDPATGRAAFRASVFVAVCPYSGLLFAKAARNEKMDNWIDCHVATLNYLGVLPAIIGGCQMVCV</sequence>
<dbReference type="STRING" id="35756.GCA_001044155_00253"/>
<proteinExistence type="predicted"/>
<dbReference type="RefSeq" id="WP_018581826.1">
    <property type="nucleotide sequence ID" value="NZ_UFXQ01000001.1"/>
</dbReference>
<keyword evidence="2" id="KW-1185">Reference proteome</keyword>
<reference evidence="1 2" key="1">
    <citation type="submission" date="2018-06" db="EMBL/GenBank/DDBJ databases">
        <authorList>
            <consortium name="Pathogen Informatics"/>
            <person name="Doyle S."/>
        </authorList>
    </citation>
    <scope>NUCLEOTIDE SEQUENCE [LARGE SCALE GENOMIC DNA]</scope>
    <source>
        <strain evidence="1 2">NCTC11862</strain>
    </source>
</reference>